<keyword evidence="5 8" id="KW-0812">Transmembrane</keyword>
<evidence type="ECO:0000256" key="1">
    <source>
        <dbReference type="ARBA" id="ARBA00004651"/>
    </source>
</evidence>
<keyword evidence="10" id="KW-1185">Reference proteome</keyword>
<dbReference type="GO" id="GO:0005886">
    <property type="term" value="C:plasma membrane"/>
    <property type="evidence" value="ECO:0007669"/>
    <property type="project" value="UniProtKB-SubCell"/>
</dbReference>
<keyword evidence="6 8" id="KW-1133">Transmembrane helix</keyword>
<dbReference type="EMBL" id="FOBW01000004">
    <property type="protein sequence ID" value="SEM63013.1"/>
    <property type="molecule type" value="Genomic_DNA"/>
</dbReference>
<protein>
    <submittedName>
        <fullName evidence="9">Iron complex transport system permease protein</fullName>
    </submittedName>
</protein>
<feature type="transmembrane region" description="Helical" evidence="8">
    <location>
        <begin position="239"/>
        <end position="269"/>
    </location>
</feature>
<comment type="subcellular location">
    <subcellularLocation>
        <location evidence="1">Cell membrane</location>
        <topology evidence="1">Multi-pass membrane protein</topology>
    </subcellularLocation>
</comment>
<dbReference type="InterPro" id="IPR037294">
    <property type="entry name" value="ABC_BtuC-like"/>
</dbReference>
<sequence>MLLKTSGQRWVGLVISMVAMIFLACASIVYGYTETSWKMAYQAFTDFNGTNEHIIIESVRLPRALIAATVGASLAMAGVLMQTLTKNPLASPGIFGVNAGAGFAVVVAVSLFSVGSLQAYTWIAFLGAAVAAISVYVIGSTGREGLTPMKLTLAGAAIAAMFSSFTQGLLVLNEAALEQVLFWLAGSVQGRKLENLASVFPYLLAGWVAAMILSPKMNVLSMGEDVAKGLGLNTGLVKLGAGIIVIFLSGGAVAIAGPIGFIGIVVPHVARAVVGIDHRWVIPYAGLLGGMLLLVADIAARYIIMPQEIPVGVMTALIGTPFFIYIARKGFNGR</sequence>
<feature type="transmembrane region" description="Helical" evidence="8">
    <location>
        <begin position="281"/>
        <end position="303"/>
    </location>
</feature>
<feature type="transmembrane region" description="Helical" evidence="8">
    <location>
        <begin position="193"/>
        <end position="213"/>
    </location>
</feature>
<dbReference type="AlphaFoldDB" id="A0A1H7ZXK0"/>
<dbReference type="Gene3D" id="1.10.3470.10">
    <property type="entry name" value="ABC transporter involved in vitamin B12 uptake, BtuC"/>
    <property type="match status" value="1"/>
</dbReference>
<proteinExistence type="inferred from homology"/>
<dbReference type="RefSeq" id="WP_090743142.1">
    <property type="nucleotide sequence ID" value="NZ_FOBW01000004.1"/>
</dbReference>
<name>A0A1H7ZXK0_9BACI</name>
<reference evidence="10" key="1">
    <citation type="submission" date="2016-10" db="EMBL/GenBank/DDBJ databases">
        <authorList>
            <person name="Varghese N."/>
            <person name="Submissions S."/>
        </authorList>
    </citation>
    <scope>NUCLEOTIDE SEQUENCE [LARGE SCALE GENOMIC DNA]</scope>
    <source>
        <strain evidence="10">B48,IBRC-M 10115,DSM 25386,CECT 8001</strain>
    </source>
</reference>
<gene>
    <name evidence="9" type="ORF">SAMN05192533_104136</name>
</gene>
<dbReference type="PROSITE" id="PS51257">
    <property type="entry name" value="PROKAR_LIPOPROTEIN"/>
    <property type="match status" value="1"/>
</dbReference>
<evidence type="ECO:0000256" key="5">
    <source>
        <dbReference type="ARBA" id="ARBA00022692"/>
    </source>
</evidence>
<dbReference type="PANTHER" id="PTHR30472:SF65">
    <property type="entry name" value="SIDEROPHORE TRANSPORT SYSTEM PERMEASE PROTEIN YFIZ-RELATED"/>
    <property type="match status" value="1"/>
</dbReference>
<dbReference type="InterPro" id="IPR000522">
    <property type="entry name" value="ABC_transptr_permease_BtuC"/>
</dbReference>
<dbReference type="PANTHER" id="PTHR30472">
    <property type="entry name" value="FERRIC ENTEROBACTIN TRANSPORT SYSTEM PERMEASE PROTEIN"/>
    <property type="match status" value="1"/>
</dbReference>
<feature type="transmembrane region" description="Helical" evidence="8">
    <location>
        <begin position="119"/>
        <end position="139"/>
    </location>
</feature>
<keyword evidence="4" id="KW-1003">Cell membrane</keyword>
<dbReference type="GO" id="GO:0033214">
    <property type="term" value="P:siderophore-iron import into cell"/>
    <property type="evidence" value="ECO:0007669"/>
    <property type="project" value="TreeGrafter"/>
</dbReference>
<feature type="transmembrane region" description="Helical" evidence="8">
    <location>
        <begin position="90"/>
        <end position="112"/>
    </location>
</feature>
<dbReference type="CDD" id="cd06550">
    <property type="entry name" value="TM_ABC_iron-siderophores_like"/>
    <property type="match status" value="1"/>
</dbReference>
<dbReference type="SUPFAM" id="SSF81345">
    <property type="entry name" value="ABC transporter involved in vitamin B12 uptake, BtuC"/>
    <property type="match status" value="1"/>
</dbReference>
<dbReference type="FunFam" id="1.10.3470.10:FF:000001">
    <property type="entry name" value="Vitamin B12 ABC transporter permease BtuC"/>
    <property type="match status" value="1"/>
</dbReference>
<feature type="transmembrane region" description="Helical" evidence="8">
    <location>
        <begin position="64"/>
        <end position="84"/>
    </location>
</feature>
<feature type="transmembrane region" description="Helical" evidence="8">
    <location>
        <begin position="151"/>
        <end position="172"/>
    </location>
</feature>
<organism evidence="9 10">
    <name type="scientific">Mesobacillus persicus</name>
    <dbReference type="NCBI Taxonomy" id="930146"/>
    <lineage>
        <taxon>Bacteria</taxon>
        <taxon>Bacillati</taxon>
        <taxon>Bacillota</taxon>
        <taxon>Bacilli</taxon>
        <taxon>Bacillales</taxon>
        <taxon>Bacillaceae</taxon>
        <taxon>Mesobacillus</taxon>
    </lineage>
</organism>
<feature type="transmembrane region" description="Helical" evidence="8">
    <location>
        <begin position="12"/>
        <end position="32"/>
    </location>
</feature>
<comment type="similarity">
    <text evidence="2">Belongs to the binding-protein-dependent transport system permease family. FecCD subfamily.</text>
</comment>
<evidence type="ECO:0000256" key="3">
    <source>
        <dbReference type="ARBA" id="ARBA00022448"/>
    </source>
</evidence>
<dbReference type="Proteomes" id="UP000198553">
    <property type="component" value="Unassembled WGS sequence"/>
</dbReference>
<dbReference type="GO" id="GO:0022857">
    <property type="term" value="F:transmembrane transporter activity"/>
    <property type="evidence" value="ECO:0007669"/>
    <property type="project" value="InterPro"/>
</dbReference>
<evidence type="ECO:0000256" key="6">
    <source>
        <dbReference type="ARBA" id="ARBA00022989"/>
    </source>
</evidence>
<dbReference type="Pfam" id="PF01032">
    <property type="entry name" value="FecCD"/>
    <property type="match status" value="1"/>
</dbReference>
<dbReference type="OrthoDB" id="9811721at2"/>
<evidence type="ECO:0000313" key="9">
    <source>
        <dbReference type="EMBL" id="SEM63013.1"/>
    </source>
</evidence>
<dbReference type="STRING" id="930146.SAMN05192533_104136"/>
<evidence type="ECO:0000256" key="2">
    <source>
        <dbReference type="ARBA" id="ARBA00007935"/>
    </source>
</evidence>
<feature type="transmembrane region" description="Helical" evidence="8">
    <location>
        <begin position="309"/>
        <end position="327"/>
    </location>
</feature>
<accession>A0A1H7ZXK0</accession>
<evidence type="ECO:0000313" key="10">
    <source>
        <dbReference type="Proteomes" id="UP000198553"/>
    </source>
</evidence>
<evidence type="ECO:0000256" key="7">
    <source>
        <dbReference type="ARBA" id="ARBA00023136"/>
    </source>
</evidence>
<keyword evidence="7 8" id="KW-0472">Membrane</keyword>
<evidence type="ECO:0000256" key="4">
    <source>
        <dbReference type="ARBA" id="ARBA00022475"/>
    </source>
</evidence>
<evidence type="ECO:0000256" key="8">
    <source>
        <dbReference type="SAM" id="Phobius"/>
    </source>
</evidence>
<keyword evidence="3" id="KW-0813">Transport</keyword>